<keyword evidence="1" id="KW-1133">Transmembrane helix</keyword>
<comment type="caution">
    <text evidence="2">The sequence shown here is derived from an EMBL/GenBank/DDBJ whole genome shotgun (WGS) entry which is preliminary data.</text>
</comment>
<dbReference type="RefSeq" id="WP_343891716.1">
    <property type="nucleotide sequence ID" value="NZ_BAAAEH010000047.1"/>
</dbReference>
<accession>A0ABU9XZS1</accession>
<organism evidence="2 3">
    <name type="scientific">Sphingomonas oligophenolica</name>
    <dbReference type="NCBI Taxonomy" id="301154"/>
    <lineage>
        <taxon>Bacteria</taxon>
        <taxon>Pseudomonadati</taxon>
        <taxon>Pseudomonadota</taxon>
        <taxon>Alphaproteobacteria</taxon>
        <taxon>Sphingomonadales</taxon>
        <taxon>Sphingomonadaceae</taxon>
        <taxon>Sphingomonas</taxon>
    </lineage>
</organism>
<dbReference type="Proteomes" id="UP001419910">
    <property type="component" value="Unassembled WGS sequence"/>
</dbReference>
<keyword evidence="1" id="KW-0472">Membrane</keyword>
<evidence type="ECO:0000256" key="1">
    <source>
        <dbReference type="SAM" id="Phobius"/>
    </source>
</evidence>
<sequence length="69" mass="7256">MPTDDQDAANEIANEIVSETLAAKEQRAAAAATDDAARAKRWPLATLGLGIGSAAVVAALLYANRYRKK</sequence>
<keyword evidence="3" id="KW-1185">Reference proteome</keyword>
<evidence type="ECO:0000313" key="2">
    <source>
        <dbReference type="EMBL" id="MEN2789058.1"/>
    </source>
</evidence>
<feature type="transmembrane region" description="Helical" evidence="1">
    <location>
        <begin position="42"/>
        <end position="63"/>
    </location>
</feature>
<protein>
    <recommendedName>
        <fullName evidence="4">DUF3618 domain-containing protein</fullName>
    </recommendedName>
</protein>
<dbReference type="EMBL" id="JBDIME010000003">
    <property type="protein sequence ID" value="MEN2789058.1"/>
    <property type="molecule type" value="Genomic_DNA"/>
</dbReference>
<evidence type="ECO:0000313" key="3">
    <source>
        <dbReference type="Proteomes" id="UP001419910"/>
    </source>
</evidence>
<proteinExistence type="predicted"/>
<reference evidence="2 3" key="1">
    <citation type="submission" date="2024-05" db="EMBL/GenBank/DDBJ databases">
        <authorList>
            <person name="Liu Q."/>
            <person name="Xin Y.-H."/>
        </authorList>
    </citation>
    <scope>NUCLEOTIDE SEQUENCE [LARGE SCALE GENOMIC DNA]</scope>
    <source>
        <strain evidence="2 3">CGMCC 1.10181</strain>
    </source>
</reference>
<evidence type="ECO:0008006" key="4">
    <source>
        <dbReference type="Google" id="ProtNLM"/>
    </source>
</evidence>
<keyword evidence="1" id="KW-0812">Transmembrane</keyword>
<name>A0ABU9XZS1_9SPHN</name>
<gene>
    <name evidence="2" type="ORF">ABC974_05425</name>
</gene>